<evidence type="ECO:0000313" key="1">
    <source>
        <dbReference type="EMBL" id="QCT42023.1"/>
    </source>
</evidence>
<evidence type="ECO:0000313" key="2">
    <source>
        <dbReference type="Proteomes" id="UP000310639"/>
    </source>
</evidence>
<dbReference type="EMBL" id="CP040004">
    <property type="protein sequence ID" value="QCT42023.1"/>
    <property type="molecule type" value="Genomic_DNA"/>
</dbReference>
<proteinExistence type="predicted"/>
<keyword evidence="2" id="KW-1185">Reference proteome</keyword>
<accession>A0A4P9A2L7</accession>
<dbReference type="RefSeq" id="WP_138078569.1">
    <property type="nucleotide sequence ID" value="NZ_CP040004.1"/>
</dbReference>
<reference evidence="1 2" key="1">
    <citation type="submission" date="2019-04" db="EMBL/GenBank/DDBJ databases">
        <title>Saccharibacteria TM7 genomes.</title>
        <authorList>
            <person name="Bor B."/>
            <person name="He X."/>
            <person name="Chen T."/>
            <person name="Dewhirst F.E."/>
        </authorList>
    </citation>
    <scope>NUCLEOTIDE SEQUENCE [LARGE SCALE GENOMIC DNA]</scope>
    <source>
        <strain evidence="1 2">BB001</strain>
    </source>
</reference>
<sequence length="149" mass="17170">MTDEAKGVREAVDEIPYDHEVWADLIRNNQALTMNVQVDDMLDIAQAANQSGTQYYVAPDVEEACALRVAHIHRSNIFDRSSKEESPDEIEKTERHYVEQLFDASTAVVALAFRGERGLSPFWEELDALRREGEKEKWYQRFLKKAPRG</sequence>
<name>A0A4P9A2L7_9BACT</name>
<dbReference type="KEGG" id="nft:FBF37_00860"/>
<organism evidence="1 2">
    <name type="scientific">Candidatus Nanosynbacter featherlites</name>
    <dbReference type="NCBI Taxonomy" id="2572088"/>
    <lineage>
        <taxon>Bacteria</taxon>
        <taxon>Candidatus Saccharimonadota</taxon>
        <taxon>Candidatus Saccharimonadia</taxon>
        <taxon>Candidatus Nanosynbacterales</taxon>
        <taxon>Candidatus Nanosynbacteraceae</taxon>
        <taxon>Candidatus Nanosynbacter</taxon>
    </lineage>
</organism>
<gene>
    <name evidence="1" type="ORF">FBF37_00860</name>
</gene>
<protein>
    <submittedName>
        <fullName evidence="1">Uncharacterized protein</fullName>
    </submittedName>
</protein>
<dbReference type="AlphaFoldDB" id="A0A4P9A2L7"/>
<dbReference type="Proteomes" id="UP000310639">
    <property type="component" value="Chromosome"/>
</dbReference>